<protein>
    <submittedName>
        <fullName evidence="2">Uncharacterized protein</fullName>
    </submittedName>
</protein>
<name>A0A167M3I7_PHYB8</name>
<keyword evidence="1" id="KW-0472">Membrane</keyword>
<gene>
    <name evidence="2" type="ORF">PHYBLDRAFT_170337</name>
</gene>
<dbReference type="Proteomes" id="UP000077315">
    <property type="component" value="Unassembled WGS sequence"/>
</dbReference>
<dbReference type="OrthoDB" id="2262258at2759"/>
<keyword evidence="1" id="KW-0812">Transmembrane</keyword>
<feature type="transmembrane region" description="Helical" evidence="1">
    <location>
        <begin position="12"/>
        <end position="30"/>
    </location>
</feature>
<keyword evidence="3" id="KW-1185">Reference proteome</keyword>
<evidence type="ECO:0000256" key="1">
    <source>
        <dbReference type="SAM" id="Phobius"/>
    </source>
</evidence>
<feature type="transmembrane region" description="Helical" evidence="1">
    <location>
        <begin position="69"/>
        <end position="90"/>
    </location>
</feature>
<dbReference type="RefSeq" id="XP_018289717.1">
    <property type="nucleotide sequence ID" value="XM_018436317.1"/>
</dbReference>
<sequence>MTELSLRMTIHQALQASFGIVGTASIVTVLDWDETSLEGIIKIEQRQKETHKLHHSNMSLFFNNDNWTIIHYLLPIVYCLFELVTVWSALANHQFLMSGQPCAFDILGSSASLISLANDSRSARF</sequence>
<dbReference type="EMBL" id="KV440985">
    <property type="protein sequence ID" value="OAD71677.1"/>
    <property type="molecule type" value="Genomic_DNA"/>
</dbReference>
<dbReference type="InParanoid" id="A0A167M3I7"/>
<dbReference type="AlphaFoldDB" id="A0A167M3I7"/>
<organism evidence="2 3">
    <name type="scientific">Phycomyces blakesleeanus (strain ATCC 8743b / DSM 1359 / FGSC 10004 / NBRC 33097 / NRRL 1555)</name>
    <dbReference type="NCBI Taxonomy" id="763407"/>
    <lineage>
        <taxon>Eukaryota</taxon>
        <taxon>Fungi</taxon>
        <taxon>Fungi incertae sedis</taxon>
        <taxon>Mucoromycota</taxon>
        <taxon>Mucoromycotina</taxon>
        <taxon>Mucoromycetes</taxon>
        <taxon>Mucorales</taxon>
        <taxon>Phycomycetaceae</taxon>
        <taxon>Phycomyces</taxon>
    </lineage>
</organism>
<accession>A0A167M3I7</accession>
<evidence type="ECO:0000313" key="2">
    <source>
        <dbReference type="EMBL" id="OAD71677.1"/>
    </source>
</evidence>
<proteinExistence type="predicted"/>
<reference evidence="3" key="1">
    <citation type="submission" date="2015-06" db="EMBL/GenBank/DDBJ databases">
        <title>Expansion of signal transduction pathways in fungi by whole-genome duplication.</title>
        <authorList>
            <consortium name="DOE Joint Genome Institute"/>
            <person name="Corrochano L.M."/>
            <person name="Kuo A."/>
            <person name="Marcet-Houben M."/>
            <person name="Polaino S."/>
            <person name="Salamov A."/>
            <person name="Villalobos J.M."/>
            <person name="Alvarez M.I."/>
            <person name="Avalos J."/>
            <person name="Benito E.P."/>
            <person name="Benoit I."/>
            <person name="Burger G."/>
            <person name="Camino L.P."/>
            <person name="Canovas D."/>
            <person name="Cerda-Olmedo E."/>
            <person name="Cheng J.-F."/>
            <person name="Dominguez A."/>
            <person name="Elias M."/>
            <person name="Eslava A.P."/>
            <person name="Glaser F."/>
            <person name="Grimwood J."/>
            <person name="Gutierrez G."/>
            <person name="Heitman J."/>
            <person name="Henrissat B."/>
            <person name="Iturriaga E.A."/>
            <person name="Lang B.F."/>
            <person name="Lavin J.L."/>
            <person name="Lee S."/>
            <person name="Li W."/>
            <person name="Lindquist E."/>
            <person name="Lopez-Garcia S."/>
            <person name="Luque E.M."/>
            <person name="Marcos A.T."/>
            <person name="Martin J."/>
            <person name="McCluskey K."/>
            <person name="Medina H.R."/>
            <person name="Miralles-Duran A."/>
            <person name="Miyazaki A."/>
            <person name="Munoz-Torres E."/>
            <person name="Oguiza J.A."/>
            <person name="Ohm R."/>
            <person name="Olmedo M."/>
            <person name="Orejas M."/>
            <person name="Ortiz-Castellanos L."/>
            <person name="Pisabarro A.G."/>
            <person name="Rodriguez-Romero J."/>
            <person name="Ruiz-Herrera J."/>
            <person name="Ruiz-Vazquez R."/>
            <person name="Sanz C."/>
            <person name="Schackwitz W."/>
            <person name="Schmutz J."/>
            <person name="Shahriari M."/>
            <person name="Shelest E."/>
            <person name="Silva-Franco F."/>
            <person name="Soanes D."/>
            <person name="Syed K."/>
            <person name="Tagua V.G."/>
            <person name="Talbot N.J."/>
            <person name="Thon M."/>
            <person name="De vries R.P."/>
            <person name="Wiebenga A."/>
            <person name="Yadav J.S."/>
            <person name="Braun E.L."/>
            <person name="Baker S."/>
            <person name="Garre V."/>
            <person name="Horwitz B."/>
            <person name="Torres-Martinez S."/>
            <person name="Idnurm A."/>
            <person name="Herrera-Estrella A."/>
            <person name="Gabaldon T."/>
            <person name="Grigoriev I.V."/>
        </authorList>
    </citation>
    <scope>NUCLEOTIDE SEQUENCE [LARGE SCALE GENOMIC DNA]</scope>
    <source>
        <strain evidence="3">NRRL 1555(-)</strain>
    </source>
</reference>
<keyword evidence="1" id="KW-1133">Transmembrane helix</keyword>
<dbReference type="VEuPathDB" id="FungiDB:PHYBLDRAFT_170337"/>
<dbReference type="STRING" id="763407.A0A167M3I7"/>
<dbReference type="GeneID" id="28997223"/>
<evidence type="ECO:0000313" key="3">
    <source>
        <dbReference type="Proteomes" id="UP000077315"/>
    </source>
</evidence>